<evidence type="ECO:0000256" key="2">
    <source>
        <dbReference type="ARBA" id="ARBA00022840"/>
    </source>
</evidence>
<keyword evidence="2" id="KW-0067">ATP-binding</keyword>
<evidence type="ECO:0000313" key="5">
    <source>
        <dbReference type="Proteomes" id="UP001165079"/>
    </source>
</evidence>
<dbReference type="GO" id="GO:0006355">
    <property type="term" value="P:regulation of DNA-templated transcription"/>
    <property type="evidence" value="ECO:0007669"/>
    <property type="project" value="InterPro"/>
</dbReference>
<comment type="caution">
    <text evidence="4">The sequence shown here is derived from an EMBL/GenBank/DDBJ whole genome shotgun (WGS) entry which is preliminary data.</text>
</comment>
<reference evidence="4" key="1">
    <citation type="submission" date="2023-03" db="EMBL/GenBank/DDBJ databases">
        <title>Actinorhabdospora filicis NBRC 111898.</title>
        <authorList>
            <person name="Ichikawa N."/>
            <person name="Sato H."/>
            <person name="Tonouchi N."/>
        </authorList>
    </citation>
    <scope>NUCLEOTIDE SEQUENCE</scope>
    <source>
        <strain evidence="4">NBRC 111898</strain>
    </source>
</reference>
<dbReference type="Pfam" id="PF13191">
    <property type="entry name" value="AAA_16"/>
    <property type="match status" value="1"/>
</dbReference>
<dbReference type="GO" id="GO:0005737">
    <property type="term" value="C:cytoplasm"/>
    <property type="evidence" value="ECO:0007669"/>
    <property type="project" value="TreeGrafter"/>
</dbReference>
<dbReference type="InterPro" id="IPR000792">
    <property type="entry name" value="Tscrpt_reg_LuxR_C"/>
</dbReference>
<dbReference type="EMBL" id="BSTX01000002">
    <property type="protein sequence ID" value="GLZ77977.1"/>
    <property type="molecule type" value="Genomic_DNA"/>
</dbReference>
<keyword evidence="5" id="KW-1185">Reference proteome</keyword>
<accession>A0A9W6W3B9</accession>
<dbReference type="CDD" id="cd06170">
    <property type="entry name" value="LuxR_C_like"/>
    <property type="match status" value="1"/>
</dbReference>
<organism evidence="4 5">
    <name type="scientific">Actinorhabdospora filicis</name>
    <dbReference type="NCBI Taxonomy" id="1785913"/>
    <lineage>
        <taxon>Bacteria</taxon>
        <taxon>Bacillati</taxon>
        <taxon>Actinomycetota</taxon>
        <taxon>Actinomycetes</taxon>
        <taxon>Micromonosporales</taxon>
        <taxon>Micromonosporaceae</taxon>
        <taxon>Actinorhabdospora</taxon>
    </lineage>
</organism>
<dbReference type="InterPro" id="IPR041664">
    <property type="entry name" value="AAA_16"/>
</dbReference>
<dbReference type="InterPro" id="IPR036388">
    <property type="entry name" value="WH-like_DNA-bd_sf"/>
</dbReference>
<protein>
    <submittedName>
        <fullName evidence="4">Transcriptional regulator</fullName>
    </submittedName>
</protein>
<dbReference type="Gene3D" id="1.10.10.10">
    <property type="entry name" value="Winged helix-like DNA-binding domain superfamily/Winged helix DNA-binding domain"/>
    <property type="match status" value="1"/>
</dbReference>
<evidence type="ECO:0000259" key="3">
    <source>
        <dbReference type="PROSITE" id="PS50043"/>
    </source>
</evidence>
<dbReference type="PRINTS" id="PR00038">
    <property type="entry name" value="HTHLUXR"/>
</dbReference>
<dbReference type="InterPro" id="IPR027417">
    <property type="entry name" value="P-loop_NTPase"/>
</dbReference>
<dbReference type="PANTHER" id="PTHR16305">
    <property type="entry name" value="TESTICULAR SOLUBLE ADENYLYL CYCLASE"/>
    <property type="match status" value="1"/>
</dbReference>
<sequence length="888" mass="93747">MLQGREEEVRAVEALLADAATGAGGVLVIRGEPGMGKSALLDHAETAAAGATVLRGAGVETEVELPFAALHLLLHPALDRLDALPEPQAAALRGAFGLAPMGRIDRFLVGLATLSLLSELAEQGPLLAIIDDAQWLDEASAAAVLFAARRLRSEGVAVLIAARDEPDAFPTTGLPELRLDGLAGADAVRLLGDGLPPHLRDQVLTESAGNPLALIELSKAARAGRLELSGPLPLTQRLLDAFAGQINRLEEPTRKMLAVIAAEDTGSVGVALAAAGALGVHPDALEPAELAGLVDVTGGDVRFRHPLLRSAAYQGVTSSQRRAIHKALAGAVSGDRRAWHLGLAATGPDEEIAGALEESAERAGARLGFASMATAYERSAQLSADQGDMARRFAAGAMAAKEAGQPARAASMSERASQLATDPMTLARLDEFRASVAFEEGSPRRAARLLVDGATAIAEADPRSAARMLMAAAHSIWTSGDPGLAAEASTLLDGLDLPADDGMVRLTRGLGLVYRGELESGYPLVSDFLAGLSPNDGPGESMAVHLSFVTGRLGRAVDLSASLAARCRAEGRIRQLPFALNTLAYTQAVTGRHRDARANATEGLQIAVDTGQHHPAAALRSQLAWLTAVDGDEQNGRALAEEVIEFSARHNVPAIGVLATWGLAMLDLTHGRDQAALDRLQARPDGSSHFRTRVVADEVEAAVRLGAPELVEDSLALAERWTTLSGETWAQALIARCRGLVDDTEDHFTRALDLHKLSPQPYELARTRLSYGEWLRRRRRKAEARPHLRQAHEGFESLGARAWAERAAAELRASGEATVASRNTAPGIALTAQELQVVRLAATGATNRDIAAHLLLSPRTIGQHLYKAFPKLGISSRTELARLDLDNL</sequence>
<dbReference type="SUPFAM" id="SSF46894">
    <property type="entry name" value="C-terminal effector domain of the bipartite response regulators"/>
    <property type="match status" value="1"/>
</dbReference>
<dbReference type="Pfam" id="PF00196">
    <property type="entry name" value="GerE"/>
    <property type="match status" value="1"/>
</dbReference>
<keyword evidence="1" id="KW-0547">Nucleotide-binding</keyword>
<dbReference type="GO" id="GO:0004016">
    <property type="term" value="F:adenylate cyclase activity"/>
    <property type="evidence" value="ECO:0007669"/>
    <property type="project" value="TreeGrafter"/>
</dbReference>
<dbReference type="Proteomes" id="UP001165079">
    <property type="component" value="Unassembled WGS sequence"/>
</dbReference>
<dbReference type="AlphaFoldDB" id="A0A9W6W3B9"/>
<gene>
    <name evidence="4" type="ORF">Afil01_27840</name>
</gene>
<evidence type="ECO:0000256" key="1">
    <source>
        <dbReference type="ARBA" id="ARBA00022741"/>
    </source>
</evidence>
<dbReference type="SMART" id="SM00421">
    <property type="entry name" value="HTH_LUXR"/>
    <property type="match status" value="1"/>
</dbReference>
<name>A0A9W6W3B9_9ACTN</name>
<dbReference type="PANTHER" id="PTHR16305:SF35">
    <property type="entry name" value="TRANSCRIPTIONAL ACTIVATOR DOMAIN"/>
    <property type="match status" value="1"/>
</dbReference>
<feature type="domain" description="HTH luxR-type" evidence="3">
    <location>
        <begin position="823"/>
        <end position="888"/>
    </location>
</feature>
<dbReference type="RefSeq" id="WP_285663156.1">
    <property type="nucleotide sequence ID" value="NZ_BSTX01000002.1"/>
</dbReference>
<evidence type="ECO:0000313" key="4">
    <source>
        <dbReference type="EMBL" id="GLZ77977.1"/>
    </source>
</evidence>
<dbReference type="GO" id="GO:0005524">
    <property type="term" value="F:ATP binding"/>
    <property type="evidence" value="ECO:0007669"/>
    <property type="project" value="UniProtKB-KW"/>
</dbReference>
<dbReference type="SUPFAM" id="SSF52540">
    <property type="entry name" value="P-loop containing nucleoside triphosphate hydrolases"/>
    <property type="match status" value="1"/>
</dbReference>
<dbReference type="InterPro" id="IPR016032">
    <property type="entry name" value="Sig_transdc_resp-reg_C-effctor"/>
</dbReference>
<dbReference type="PROSITE" id="PS50043">
    <property type="entry name" value="HTH_LUXR_2"/>
    <property type="match status" value="1"/>
</dbReference>
<dbReference type="GO" id="GO:0003677">
    <property type="term" value="F:DNA binding"/>
    <property type="evidence" value="ECO:0007669"/>
    <property type="project" value="InterPro"/>
</dbReference>
<proteinExistence type="predicted"/>